<evidence type="ECO:0008006" key="5">
    <source>
        <dbReference type="Google" id="ProtNLM"/>
    </source>
</evidence>
<evidence type="ECO:0000313" key="3">
    <source>
        <dbReference type="EMBL" id="TFW00001.1"/>
    </source>
</evidence>
<keyword evidence="2" id="KW-0812">Transmembrane</keyword>
<gene>
    <name evidence="3" type="ORF">E4M00_02050</name>
</gene>
<dbReference type="SUPFAM" id="SSF53756">
    <property type="entry name" value="UDP-Glycosyltransferase/glycogen phosphorylase"/>
    <property type="match status" value="1"/>
</dbReference>
<organism evidence="3 4">
    <name type="scientific">Orlajensenia leifsoniae</name>
    <dbReference type="NCBI Taxonomy" id="2561933"/>
    <lineage>
        <taxon>Bacteria</taxon>
        <taxon>Bacillati</taxon>
        <taxon>Actinomycetota</taxon>
        <taxon>Actinomycetes</taxon>
        <taxon>Micrococcales</taxon>
        <taxon>Microbacteriaceae</taxon>
        <taxon>Orlajensenia</taxon>
    </lineage>
</organism>
<keyword evidence="2" id="KW-1133">Transmembrane helix</keyword>
<dbReference type="RefSeq" id="WP_135118883.1">
    <property type="nucleotide sequence ID" value="NZ_SPQZ01000001.1"/>
</dbReference>
<dbReference type="Proteomes" id="UP000298127">
    <property type="component" value="Unassembled WGS sequence"/>
</dbReference>
<comment type="caution">
    <text evidence="3">The sequence shown here is derived from an EMBL/GenBank/DDBJ whole genome shotgun (WGS) entry which is preliminary data.</text>
</comment>
<keyword evidence="2" id="KW-0472">Membrane</keyword>
<feature type="region of interest" description="Disordered" evidence="1">
    <location>
        <begin position="167"/>
        <end position="188"/>
    </location>
</feature>
<evidence type="ECO:0000256" key="2">
    <source>
        <dbReference type="SAM" id="Phobius"/>
    </source>
</evidence>
<accession>A0A4Y9R6N5</accession>
<dbReference type="EMBL" id="SPQZ01000001">
    <property type="protein sequence ID" value="TFW00001.1"/>
    <property type="molecule type" value="Genomic_DNA"/>
</dbReference>
<dbReference type="Pfam" id="PF20471">
    <property type="entry name" value="DUF6716"/>
    <property type="match status" value="1"/>
</dbReference>
<sequence length="459" mass="49641">MAARRMLVIGDSDSYVKWGAALASGLPADWAVEIVVLASPVQPSARQLEDALSGSAFTIGQVRVRQLTDVARVVTELRPDAVLLALRGPMVRVVIRAMASVPNRPVLVSGFPGITIPAVPKAIVYREQTDLIVLHSRHEVREFSRNAERMPVSVGFGLATLPFLGQPAAAPTSESAPDRAPEAPTPTPAAADSIVFAAQAIVPRRLEDRIALLQWLIETARAHPEQRVVVKVRARAGEAQTHAETHDFGALLENREFVDRWGGTLPANLVVEDGPMADHLARAVALVTVSSTAALEAVAADIPVLLLDDFGIAPGLINTVFVDSGLFGDAGDLRAGRFRHPRPEWLADNYFHGVAADDWHELLEQLVARRDAAPLPLAPQRHNLRGGRLRRAWDRKRMLGSHDDSAAGFLAMVVAVPSLWLLRRARRVLRVVLPAPLTVPLARDSTPVERAVAGEAALR</sequence>
<protein>
    <recommendedName>
        <fullName evidence="5">Glycosyltransferase</fullName>
    </recommendedName>
</protein>
<dbReference type="InterPro" id="IPR046561">
    <property type="entry name" value="DUF6716"/>
</dbReference>
<keyword evidence="4" id="KW-1185">Reference proteome</keyword>
<dbReference type="AlphaFoldDB" id="A0A4Y9R6N5"/>
<feature type="transmembrane region" description="Helical" evidence="2">
    <location>
        <begin position="405"/>
        <end position="422"/>
    </location>
</feature>
<name>A0A4Y9R6N5_9MICO</name>
<reference evidence="3 4" key="1">
    <citation type="journal article" date="2018" name="J. Microbiol.">
        <title>Leifsonia flava sp. nov., a novel actinobacterium isolated from the rhizosphere of Aquilegia viridiflora.</title>
        <authorList>
            <person name="Cai Y."/>
            <person name="Tao W.Z."/>
            <person name="Ma Y.J."/>
            <person name="Cheng J."/>
            <person name="Zhang M.Y."/>
            <person name="Zhang Y.X."/>
        </authorList>
    </citation>
    <scope>NUCLEOTIDE SEQUENCE [LARGE SCALE GENOMIC DNA]</scope>
    <source>
        <strain evidence="3 4">SYP-B2174</strain>
    </source>
</reference>
<proteinExistence type="predicted"/>
<evidence type="ECO:0000256" key="1">
    <source>
        <dbReference type="SAM" id="MobiDB-lite"/>
    </source>
</evidence>
<evidence type="ECO:0000313" key="4">
    <source>
        <dbReference type="Proteomes" id="UP000298127"/>
    </source>
</evidence>